<proteinExistence type="predicted"/>
<keyword evidence="1" id="KW-1133">Transmembrane helix</keyword>
<dbReference type="GO" id="GO:0004180">
    <property type="term" value="F:carboxypeptidase activity"/>
    <property type="evidence" value="ECO:0007669"/>
    <property type="project" value="UniProtKB-KW"/>
</dbReference>
<dbReference type="AlphaFoldDB" id="A0A3B0CHB4"/>
<dbReference type="OrthoDB" id="1421043at2"/>
<comment type="caution">
    <text evidence="2">The sequence shown here is derived from an EMBL/GenBank/DDBJ whole genome shotgun (WGS) entry which is preliminary data.</text>
</comment>
<dbReference type="Proteomes" id="UP000276603">
    <property type="component" value="Unassembled WGS sequence"/>
</dbReference>
<sequence length="332" mass="35778">MELARQNRRGTVFNAPYKLIPQALLLIAFFAMIICLTLLLSCSNGDDTTGSQGAGIGEVMGSVKDEDGNPYPNTVVKLSTGATFIETKTDSDGNFDFNDVAGGTHEVTISLPLSTEGVTNTSTAINVQDNQTVTVDFVIRPLQVKAHLNFGNVQLLEEIKDENGNTPTDPDEPLYAENIFDEPLGLLTAIKTPDGEHVTLSEFKSAQGNLMVHCNGDTSIVEIALEGMIPNGTYTFWLAYLNKTRSVGEPIDFANDFVNFTNPPIGSASGTENIVVATEDGTINTSLQHTSCILTDEVALVIPVLYHINGKTFGGGHVPDPEEMVQMLAYFQ</sequence>
<accession>A0A3B0CHB4</accession>
<feature type="transmembrane region" description="Helical" evidence="1">
    <location>
        <begin position="20"/>
        <end position="40"/>
    </location>
</feature>
<keyword evidence="3" id="KW-1185">Reference proteome</keyword>
<dbReference type="EMBL" id="RBCJ01000001">
    <property type="protein sequence ID" value="RKN82666.1"/>
    <property type="molecule type" value="Genomic_DNA"/>
</dbReference>
<dbReference type="Pfam" id="PF13620">
    <property type="entry name" value="CarboxypepD_reg"/>
    <property type="match status" value="1"/>
</dbReference>
<dbReference type="RefSeq" id="WP_120709857.1">
    <property type="nucleotide sequence ID" value="NZ_RBCJ01000001.1"/>
</dbReference>
<keyword evidence="2" id="KW-0121">Carboxypeptidase</keyword>
<dbReference type="SUPFAM" id="SSF49464">
    <property type="entry name" value="Carboxypeptidase regulatory domain-like"/>
    <property type="match status" value="1"/>
</dbReference>
<evidence type="ECO:0000313" key="2">
    <source>
        <dbReference type="EMBL" id="RKN82666.1"/>
    </source>
</evidence>
<reference evidence="2 3" key="1">
    <citation type="submission" date="2018-10" db="EMBL/GenBank/DDBJ databases">
        <title>Ulvibacterium marinum gen. nov., sp. nov., a novel marine bacterium of the family Flavobacteriaceae, isolated from a culture of the green alga Ulva prolifera.</title>
        <authorList>
            <person name="Zhang Z."/>
        </authorList>
    </citation>
    <scope>NUCLEOTIDE SEQUENCE [LARGE SCALE GENOMIC DNA]</scope>
    <source>
        <strain evidence="2 3">CCMM003</strain>
    </source>
</reference>
<dbReference type="Gene3D" id="2.60.40.1120">
    <property type="entry name" value="Carboxypeptidase-like, regulatory domain"/>
    <property type="match status" value="1"/>
</dbReference>
<evidence type="ECO:0000256" key="1">
    <source>
        <dbReference type="SAM" id="Phobius"/>
    </source>
</evidence>
<dbReference type="InterPro" id="IPR008969">
    <property type="entry name" value="CarboxyPept-like_regulatory"/>
</dbReference>
<organism evidence="2 3">
    <name type="scientific">Ulvibacterium marinum</name>
    <dbReference type="NCBI Taxonomy" id="2419782"/>
    <lineage>
        <taxon>Bacteria</taxon>
        <taxon>Pseudomonadati</taxon>
        <taxon>Bacteroidota</taxon>
        <taxon>Flavobacteriia</taxon>
        <taxon>Flavobacteriales</taxon>
        <taxon>Flavobacteriaceae</taxon>
        <taxon>Ulvibacterium</taxon>
    </lineage>
</organism>
<protein>
    <submittedName>
        <fullName evidence="2">Carboxypeptidase regulatory-like domain-containing protein</fullName>
    </submittedName>
</protein>
<keyword evidence="2" id="KW-0645">Protease</keyword>
<keyword evidence="2" id="KW-0378">Hydrolase</keyword>
<keyword evidence="1" id="KW-0472">Membrane</keyword>
<name>A0A3B0CHB4_9FLAO</name>
<keyword evidence="1" id="KW-0812">Transmembrane</keyword>
<evidence type="ECO:0000313" key="3">
    <source>
        <dbReference type="Proteomes" id="UP000276603"/>
    </source>
</evidence>
<gene>
    <name evidence="2" type="ORF">D7Z94_02145</name>
</gene>